<dbReference type="PANTHER" id="PTHR42693">
    <property type="entry name" value="ARYLSULFATASE FAMILY MEMBER"/>
    <property type="match status" value="1"/>
</dbReference>
<evidence type="ECO:0000256" key="2">
    <source>
        <dbReference type="ARBA" id="ARBA00022723"/>
    </source>
</evidence>
<dbReference type="PROSITE" id="PS51257">
    <property type="entry name" value="PROKAR_LIPOPROTEIN"/>
    <property type="match status" value="1"/>
</dbReference>
<dbReference type="PROSITE" id="PS00149">
    <property type="entry name" value="SULFATASE_2"/>
    <property type="match status" value="1"/>
</dbReference>
<dbReference type="RefSeq" id="WP_188158486.1">
    <property type="nucleotide sequence ID" value="NZ_BMGH01000001.1"/>
</dbReference>
<evidence type="ECO:0000256" key="3">
    <source>
        <dbReference type="ARBA" id="ARBA00022801"/>
    </source>
</evidence>
<keyword evidence="4" id="KW-0106">Calcium</keyword>
<evidence type="ECO:0000256" key="1">
    <source>
        <dbReference type="ARBA" id="ARBA00008779"/>
    </source>
</evidence>
<feature type="signal peptide" evidence="6">
    <location>
        <begin position="1"/>
        <end position="17"/>
    </location>
</feature>
<dbReference type="Proteomes" id="UP000613582">
    <property type="component" value="Unassembled WGS sequence"/>
</dbReference>
<dbReference type="InterPro" id="IPR024607">
    <property type="entry name" value="Sulfatase_CS"/>
</dbReference>
<keyword evidence="9" id="KW-1185">Reference proteome</keyword>
<evidence type="ECO:0000313" key="8">
    <source>
        <dbReference type="EMBL" id="GGD11846.1"/>
    </source>
</evidence>
<dbReference type="InterPro" id="IPR050738">
    <property type="entry name" value="Sulfatase"/>
</dbReference>
<reference evidence="8" key="1">
    <citation type="journal article" date="2014" name="Int. J. Syst. Evol. Microbiol.">
        <title>Complete genome sequence of Corynebacterium casei LMG S-19264T (=DSM 44701T), isolated from a smear-ripened cheese.</title>
        <authorList>
            <consortium name="US DOE Joint Genome Institute (JGI-PGF)"/>
            <person name="Walter F."/>
            <person name="Albersmeier A."/>
            <person name="Kalinowski J."/>
            <person name="Ruckert C."/>
        </authorList>
    </citation>
    <scope>NUCLEOTIDE SEQUENCE</scope>
    <source>
        <strain evidence="8">CGMCC 1.12921</strain>
    </source>
</reference>
<evidence type="ECO:0000259" key="7">
    <source>
        <dbReference type="Pfam" id="PF00884"/>
    </source>
</evidence>
<feature type="region of interest" description="Disordered" evidence="5">
    <location>
        <begin position="441"/>
        <end position="489"/>
    </location>
</feature>
<proteinExistence type="inferred from homology"/>
<dbReference type="SUPFAM" id="SSF53649">
    <property type="entry name" value="Alkaline phosphatase-like"/>
    <property type="match status" value="1"/>
</dbReference>
<comment type="caution">
    <text evidence="8">The sequence shown here is derived from an EMBL/GenBank/DDBJ whole genome shotgun (WGS) entry which is preliminary data.</text>
</comment>
<feature type="chain" id="PRO_5035179711" description="Sulfatase N-terminal domain-containing protein" evidence="6">
    <location>
        <begin position="18"/>
        <end position="489"/>
    </location>
</feature>
<feature type="compositionally biased region" description="Polar residues" evidence="5">
    <location>
        <begin position="185"/>
        <end position="196"/>
    </location>
</feature>
<feature type="domain" description="Sulfatase N-terminal" evidence="7">
    <location>
        <begin position="32"/>
        <end position="302"/>
    </location>
</feature>
<feature type="region of interest" description="Disordered" evidence="5">
    <location>
        <begin position="183"/>
        <end position="202"/>
    </location>
</feature>
<keyword evidence="6" id="KW-0732">Signal</keyword>
<dbReference type="EMBL" id="BMGH01000001">
    <property type="protein sequence ID" value="GGD11846.1"/>
    <property type="molecule type" value="Genomic_DNA"/>
</dbReference>
<dbReference type="PROSITE" id="PS00523">
    <property type="entry name" value="SULFATASE_1"/>
    <property type="match status" value="1"/>
</dbReference>
<keyword evidence="3" id="KW-0378">Hydrolase</keyword>
<name>A0A8J2Y3Z0_9PROT</name>
<dbReference type="Pfam" id="PF00884">
    <property type="entry name" value="Sulfatase"/>
    <property type="match status" value="1"/>
</dbReference>
<evidence type="ECO:0000256" key="5">
    <source>
        <dbReference type="SAM" id="MobiDB-lite"/>
    </source>
</evidence>
<comment type="similarity">
    <text evidence="1">Belongs to the sulfatase family.</text>
</comment>
<dbReference type="Gene3D" id="3.40.720.10">
    <property type="entry name" value="Alkaline Phosphatase, subunit A"/>
    <property type="match status" value="1"/>
</dbReference>
<dbReference type="GO" id="GO:0004065">
    <property type="term" value="F:arylsulfatase activity"/>
    <property type="evidence" value="ECO:0007669"/>
    <property type="project" value="TreeGrafter"/>
</dbReference>
<protein>
    <recommendedName>
        <fullName evidence="7">Sulfatase N-terminal domain-containing protein</fullName>
    </recommendedName>
</protein>
<evidence type="ECO:0000256" key="6">
    <source>
        <dbReference type="SAM" id="SignalP"/>
    </source>
</evidence>
<sequence length="489" mass="53938">MSAFGKLLCVLVCVAVAGCAPDVEQESPSDRPNIVLIIADDISQDFGAYGVDISTPHFDQLARDGVLFDNAYVAASSCSPSRNSLITGRYPHNHGAPELHMPLPEGQFAFPQALKEAGYYTLAAGKWHMGPAPKSAFDKVNDILYTDDYTGADTWISELQQRPGDKPFFFWLASFDAHRPWEADSTVTPHDPSSVTLPAGVPDTPASREDYASYLDEVRRYDRLVGEVVAELKAQDVFDNTLVIVTSDNGRPFPRSKTTLYDAGMRTPLVAHWPDGGLQGGQVSDALVSLIDIAPTFLEVAGLPVPETVQGVSMLPVLKDPEAETRQVVFGERNWHVQRGVGRMVRKGDFVYIRDFTPGEYSFQMVDHDTGTYAELLRLRESGELTTVELEAFSTNRPEELLFDVSTDPQQTNNLVSSPEHGEILQDLRQLLNEWRDRTGDTIPPVEQQTVNRHDPDTFEQLYPGGRPPNGTIPGEQAGATRINDPGPR</sequence>
<organism evidence="8 9">
    <name type="scientific">Aquisalinus flavus</name>
    <dbReference type="NCBI Taxonomy" id="1526572"/>
    <lineage>
        <taxon>Bacteria</taxon>
        <taxon>Pseudomonadati</taxon>
        <taxon>Pseudomonadota</taxon>
        <taxon>Alphaproteobacteria</taxon>
        <taxon>Parvularculales</taxon>
        <taxon>Parvularculaceae</taxon>
        <taxon>Aquisalinus</taxon>
    </lineage>
</organism>
<evidence type="ECO:0000313" key="9">
    <source>
        <dbReference type="Proteomes" id="UP000613582"/>
    </source>
</evidence>
<dbReference type="GO" id="GO:0046872">
    <property type="term" value="F:metal ion binding"/>
    <property type="evidence" value="ECO:0007669"/>
    <property type="project" value="UniProtKB-KW"/>
</dbReference>
<dbReference type="InterPro" id="IPR017850">
    <property type="entry name" value="Alkaline_phosphatase_core_sf"/>
</dbReference>
<dbReference type="InterPro" id="IPR000917">
    <property type="entry name" value="Sulfatase_N"/>
</dbReference>
<keyword evidence="2" id="KW-0479">Metal-binding</keyword>
<reference evidence="8" key="2">
    <citation type="submission" date="2020-09" db="EMBL/GenBank/DDBJ databases">
        <authorList>
            <person name="Sun Q."/>
            <person name="Zhou Y."/>
        </authorList>
    </citation>
    <scope>NUCLEOTIDE SEQUENCE</scope>
    <source>
        <strain evidence="8">CGMCC 1.12921</strain>
    </source>
</reference>
<accession>A0A8J2Y3Z0</accession>
<gene>
    <name evidence="8" type="ORF">GCM10011342_20810</name>
</gene>
<dbReference type="PANTHER" id="PTHR42693:SF53">
    <property type="entry name" value="ENDO-4-O-SULFATASE"/>
    <property type="match status" value="1"/>
</dbReference>
<dbReference type="AlphaFoldDB" id="A0A8J2Y3Z0"/>
<dbReference type="CDD" id="cd16027">
    <property type="entry name" value="SGSH"/>
    <property type="match status" value="1"/>
</dbReference>
<evidence type="ECO:0000256" key="4">
    <source>
        <dbReference type="ARBA" id="ARBA00022837"/>
    </source>
</evidence>